<dbReference type="STRING" id="1406858.GCA_000710895_03948"/>
<dbReference type="RefSeq" id="WP_039814158.1">
    <property type="nucleotide sequence ID" value="NZ_UGRY01000004.1"/>
</dbReference>
<dbReference type="OrthoDB" id="3820831at2"/>
<proteinExistence type="predicted"/>
<evidence type="ECO:0000313" key="1">
    <source>
        <dbReference type="EMBL" id="SUD47910.1"/>
    </source>
</evidence>
<evidence type="ECO:0000313" key="2">
    <source>
        <dbReference type="Proteomes" id="UP000255467"/>
    </source>
</evidence>
<sequence>MPSTTEFAQLTPAGIERIKQTGHARFDLRNRELTKAAAGMEGQAMGPIIGGPDQPMITLELLGPNRTETVETNTIGFVSTGSAGAPYDEIVFFRPFDTAQQANDELREGITRWGFNAGKIELWEQNSRGESDYQQVVSSGIGPSGLVVTVEAYLKRGKPLLRYMVHLEPHLYAPQALEDIRTTGITTYTG</sequence>
<keyword evidence="2" id="KW-1185">Reference proteome</keyword>
<dbReference type="EMBL" id="UGRY01000004">
    <property type="protein sequence ID" value="SUD47910.1"/>
    <property type="molecule type" value="Genomic_DNA"/>
</dbReference>
<organism evidence="1 2">
    <name type="scientific">Nocardia otitidiscaviarum</name>
    <dbReference type="NCBI Taxonomy" id="1823"/>
    <lineage>
        <taxon>Bacteria</taxon>
        <taxon>Bacillati</taxon>
        <taxon>Actinomycetota</taxon>
        <taxon>Actinomycetes</taxon>
        <taxon>Mycobacteriales</taxon>
        <taxon>Nocardiaceae</taxon>
        <taxon>Nocardia</taxon>
    </lineage>
</organism>
<name>A0A379JHH8_9NOCA</name>
<gene>
    <name evidence="1" type="ORF">NCTC1934_05235</name>
</gene>
<dbReference type="Proteomes" id="UP000255467">
    <property type="component" value="Unassembled WGS sequence"/>
</dbReference>
<reference evidence="1 2" key="1">
    <citation type="submission" date="2018-06" db="EMBL/GenBank/DDBJ databases">
        <authorList>
            <consortium name="Pathogen Informatics"/>
            <person name="Doyle S."/>
        </authorList>
    </citation>
    <scope>NUCLEOTIDE SEQUENCE [LARGE SCALE GENOMIC DNA]</scope>
    <source>
        <strain evidence="1 2">NCTC1934</strain>
    </source>
</reference>
<accession>A0A379JHH8</accession>
<dbReference type="AlphaFoldDB" id="A0A379JHH8"/>
<protein>
    <submittedName>
        <fullName evidence="1">Uncharacterized protein</fullName>
    </submittedName>
</protein>